<evidence type="ECO:0000259" key="2">
    <source>
        <dbReference type="Pfam" id="PF04892"/>
    </source>
</evidence>
<dbReference type="NCBIfam" id="NF037970">
    <property type="entry name" value="vanZ_1"/>
    <property type="match status" value="1"/>
</dbReference>
<evidence type="ECO:0000313" key="6">
    <source>
        <dbReference type="Proteomes" id="UP000266701"/>
    </source>
</evidence>
<dbReference type="AlphaFoldDB" id="A0A0H5WLN1"/>
<feature type="transmembrane region" description="Helical" evidence="1">
    <location>
        <begin position="115"/>
        <end position="136"/>
    </location>
</feature>
<dbReference type="OMA" id="CCVIDES"/>
<keyword evidence="1" id="KW-0812">Transmembrane</keyword>
<evidence type="ECO:0000256" key="1">
    <source>
        <dbReference type="SAM" id="Phobius"/>
    </source>
</evidence>
<reference evidence="4 7" key="2">
    <citation type="submission" date="2018-09" db="EMBL/GenBank/DDBJ databases">
        <title>Genomic epidemiology reveals two lineages of Vibrio cholerae that can cause global cholera epidemics despite absence of cholera toxin gene.</title>
        <authorList>
            <person name="Wang H."/>
            <person name="Zen W."/>
            <person name="Yu H."/>
            <person name="Zhang W."/>
            <person name="Pan J."/>
            <person name="Yang C."/>
            <person name="Cui Y."/>
        </authorList>
    </citation>
    <scope>NUCLEOTIDE SEQUENCE [LARGE SCALE GENOMIC DNA]</scope>
    <source>
        <strain evidence="4 7">00-1_S85</strain>
    </source>
</reference>
<keyword evidence="1" id="KW-1133">Transmembrane helix</keyword>
<reference evidence="5 6" key="1">
    <citation type="journal article" date="2017" name="Emerg. Infect. Dis.">
        <title>Carbapenemase VCC-1-Producing Vibrio cholerae in Coastal Waters of Germany.</title>
        <authorList>
            <person name="Hammerl J.A."/>
            <person name="Jackel C."/>
            <person name="Bortolaia V."/>
            <person name="Schwartz K."/>
            <person name="Bier N."/>
            <person name="Hendriksen R.S."/>
            <person name="Guerra B."/>
            <person name="Strauch E."/>
        </authorList>
    </citation>
    <scope>NUCLEOTIDE SEQUENCE [LARGE SCALE GENOMIC DNA]</scope>
    <source>
        <strain evidence="5 6">VN-2825</strain>
    </source>
</reference>
<dbReference type="Proteomes" id="UP001196338">
    <property type="component" value="Unassembled WGS sequence"/>
</dbReference>
<sequence>MQQRLKIGRQIYQQRPVSLVLFGLLALSTALASWLKSSGWHADYVYQLERAVGGDTHLHGLLAMLLTLALYRVLSATSHSYKLVVFTGLLVAICCLIDEGMQAFTPLRTFSIQDILASFIGVTLASVINTMLAGLLQRKQREPY</sequence>
<feature type="transmembrane region" description="Helical" evidence="1">
    <location>
        <begin position="56"/>
        <end position="74"/>
    </location>
</feature>
<feature type="transmembrane region" description="Helical" evidence="1">
    <location>
        <begin position="83"/>
        <end position="103"/>
    </location>
</feature>
<reference evidence="3" key="4">
    <citation type="submission" date="2023-08" db="EMBL/GenBank/DDBJ databases">
        <title>Vibrio cholerae Outbreaks in Tanzania Exemplify Founder Flush: Simultaneous Increases in Population Size and Genetic Diversity.</title>
        <authorList>
            <person name="Debes A.K."/>
            <person name="Mohammed A."/>
            <person name="Maseke I."/>
            <person name="Almeida M."/>
            <person name="Li S."/>
            <person name="Matimba H."/>
            <person name="Joachim A."/>
            <person name="Mizinduko M."/>
            <person name="Nyanga S."/>
            <person name="Kelly M."/>
            <person name="Kachwamba Y."/>
            <person name="Schaffer A.M."/>
            <person name="Nyanga A.S."/>
            <person name="Mghamba J."/>
            <person name="Mosha F.S."/>
            <person name="Sack D.A."/>
            <person name="Stine O.C."/>
        </authorList>
    </citation>
    <scope>NUCLEOTIDE SEQUENCE</scope>
    <source>
        <strain evidence="3">TDS0091212</strain>
    </source>
</reference>
<dbReference type="InterPro" id="IPR006976">
    <property type="entry name" value="VanZ-like"/>
</dbReference>
<accession>A0A0H5WLN1</accession>
<evidence type="ECO:0000313" key="7">
    <source>
        <dbReference type="Proteomes" id="UP000471242"/>
    </source>
</evidence>
<dbReference type="Pfam" id="PF04892">
    <property type="entry name" value="VanZ"/>
    <property type="match status" value="1"/>
</dbReference>
<reference evidence="3" key="3">
    <citation type="submission" date="2021-05" db="EMBL/GenBank/DDBJ databases">
        <authorList>
            <person name="Stine C."/>
        </authorList>
    </citation>
    <scope>NUCLEOTIDE SEQUENCE</scope>
    <source>
        <strain evidence="3">TDS0091212</strain>
    </source>
</reference>
<dbReference type="EMBL" id="MCBA01000177">
    <property type="protein sequence ID" value="RGP83964.1"/>
    <property type="molecule type" value="Genomic_DNA"/>
</dbReference>
<proteinExistence type="predicted"/>
<dbReference type="Proteomes" id="UP000266701">
    <property type="component" value="Unassembled WGS sequence"/>
</dbReference>
<dbReference type="KEGG" id="vcq:EN18_08045"/>
<protein>
    <submittedName>
        <fullName evidence="3">Exopolysaccharide biosynthesis protein VpsQ</fullName>
    </submittedName>
    <submittedName>
        <fullName evidence="5">Teicoplanin resistance protein VanZ</fullName>
    </submittedName>
    <submittedName>
        <fullName evidence="4">VanZ family protein</fullName>
    </submittedName>
</protein>
<dbReference type="EMBL" id="JAHBND010000443">
    <property type="protein sequence ID" value="MBS7674010.1"/>
    <property type="molecule type" value="Genomic_DNA"/>
</dbReference>
<dbReference type="RefSeq" id="WP_001187445.1">
    <property type="nucleotide sequence ID" value="NZ_AP018677.1"/>
</dbReference>
<organism evidence="5 6">
    <name type="scientific">Vibrio cholerae</name>
    <dbReference type="NCBI Taxonomy" id="666"/>
    <lineage>
        <taxon>Bacteria</taxon>
        <taxon>Pseudomonadati</taxon>
        <taxon>Pseudomonadota</taxon>
        <taxon>Gammaproteobacteria</taxon>
        <taxon>Vibrionales</taxon>
        <taxon>Vibrionaceae</taxon>
        <taxon>Vibrio</taxon>
    </lineage>
</organism>
<name>A0A0H5WLN1_VIBCL</name>
<feature type="domain" description="VanZ-like" evidence="2">
    <location>
        <begin position="59"/>
        <end position="128"/>
    </location>
</feature>
<gene>
    <name evidence="3" type="primary">vpsQ</name>
    <name evidence="5" type="ORF">BC353_05490</name>
    <name evidence="4" type="ORF">D6U24_07925</name>
    <name evidence="3" type="ORF">KIN13_11270</name>
</gene>
<evidence type="ECO:0000313" key="5">
    <source>
        <dbReference type="EMBL" id="RGP83964.1"/>
    </source>
</evidence>
<dbReference type="EMBL" id="QZRB01000009">
    <property type="protein sequence ID" value="MVD23281.1"/>
    <property type="molecule type" value="Genomic_DNA"/>
</dbReference>
<dbReference type="Proteomes" id="UP000471242">
    <property type="component" value="Unassembled WGS sequence"/>
</dbReference>
<evidence type="ECO:0000313" key="3">
    <source>
        <dbReference type="EMBL" id="MBS7674010.1"/>
    </source>
</evidence>
<evidence type="ECO:0000313" key="4">
    <source>
        <dbReference type="EMBL" id="MVD23281.1"/>
    </source>
</evidence>
<keyword evidence="1" id="KW-0472">Membrane</keyword>
<comment type="caution">
    <text evidence="5">The sequence shown here is derived from an EMBL/GenBank/DDBJ whole genome shotgun (WGS) entry which is preliminary data.</text>
</comment>